<comment type="caution">
    <text evidence="1">The sequence shown here is derived from an EMBL/GenBank/DDBJ whole genome shotgun (WGS) entry which is preliminary data.</text>
</comment>
<accession>A0A0N1EP94</accession>
<evidence type="ECO:0000313" key="2">
    <source>
        <dbReference type="Proteomes" id="UP000037848"/>
    </source>
</evidence>
<evidence type="ECO:0000313" key="1">
    <source>
        <dbReference type="EMBL" id="KPH63195.1"/>
    </source>
</evidence>
<organism evidence="1 2">
    <name type="scientific">Pseudoalteromonas porphyrae</name>
    <dbReference type="NCBI Taxonomy" id="187330"/>
    <lineage>
        <taxon>Bacteria</taxon>
        <taxon>Pseudomonadati</taxon>
        <taxon>Pseudomonadota</taxon>
        <taxon>Gammaproteobacteria</taxon>
        <taxon>Alteromonadales</taxon>
        <taxon>Pseudoalteromonadaceae</taxon>
        <taxon>Pseudoalteromonas</taxon>
    </lineage>
</organism>
<protein>
    <submittedName>
        <fullName evidence="1">Uncharacterized protein</fullName>
    </submittedName>
</protein>
<dbReference type="Proteomes" id="UP000037848">
    <property type="component" value="Unassembled WGS sequence"/>
</dbReference>
<reference evidence="1 2" key="1">
    <citation type="submission" date="2015-08" db="EMBL/GenBank/DDBJ databases">
        <title>Draft Genome Sequence of Pseudoalteromonas porphyrae UCD-SED14.</title>
        <authorList>
            <person name="Coil D.A."/>
            <person name="Jospin G."/>
            <person name="Lee R.D."/>
            <person name="Eisen J.A."/>
        </authorList>
    </citation>
    <scope>NUCLEOTIDE SEQUENCE [LARGE SCALE GENOMIC DNA]</scope>
    <source>
        <strain evidence="1 2">UCD-SED14</strain>
    </source>
</reference>
<sequence length="87" mass="9774">MPIDRVKAHMCYSNNRQTKPSEQINTPDNESHCWTLGFPIVGMLSDFKILVNGEKNNFGIKPALNSIRNTPIVITRSLAMNSTIKKS</sequence>
<name>A0A0N1EP94_9GAMM</name>
<proteinExistence type="predicted"/>
<dbReference type="PATRIC" id="fig|187330.3.peg.4030"/>
<gene>
    <name evidence="1" type="ORF">ADS77_09625</name>
</gene>
<keyword evidence="2" id="KW-1185">Reference proteome</keyword>
<dbReference type="EMBL" id="LHPH01000009">
    <property type="protein sequence ID" value="KPH63195.1"/>
    <property type="molecule type" value="Genomic_DNA"/>
</dbReference>
<dbReference type="AlphaFoldDB" id="A0A0N1EP94"/>